<proteinExistence type="predicted"/>
<feature type="coiled-coil region" evidence="1">
    <location>
        <begin position="34"/>
        <end position="89"/>
    </location>
</feature>
<keyword evidence="1" id="KW-0175">Coiled coil</keyword>
<evidence type="ECO:0000313" key="4">
    <source>
        <dbReference type="Proteomes" id="UP000216438"/>
    </source>
</evidence>
<accession>A0A249DWL2</accession>
<gene>
    <name evidence="3" type="ORF">BA171_01880</name>
</gene>
<dbReference type="GO" id="GO:0006308">
    <property type="term" value="P:DNA catabolic process"/>
    <property type="evidence" value="ECO:0007669"/>
    <property type="project" value="InterPro"/>
</dbReference>
<reference evidence="4" key="1">
    <citation type="submission" date="2016-06" db="EMBL/GenBank/DDBJ databases">
        <authorList>
            <person name="Chen W."/>
            <person name="Hasegawa D.K."/>
        </authorList>
    </citation>
    <scope>NUCLEOTIDE SEQUENCE [LARGE SCALE GENOMIC DNA]</scope>
    <source>
        <strain evidence="4">MEAM1</strain>
    </source>
</reference>
<feature type="compositionally biased region" description="Polar residues" evidence="2">
    <location>
        <begin position="95"/>
        <end position="106"/>
    </location>
</feature>
<sequence>MFWKLPVIILALLASLLSATLYYRHHYQHTEQALQTAVSEIERHQVSLEQLRQKIKTVSQLDAQYNKALEHHKNRVAQLERDVADGRRRLRVKATSPNMSAASSPSRVDDATAPRLADPAQRDYFLLRNRIDIAAQQINGLQDYVRKVCLNKIQK</sequence>
<dbReference type="InterPro" id="IPR037004">
    <property type="entry name" value="Exonuc_VII_ssu_sf"/>
</dbReference>
<dbReference type="Pfam" id="PF03245">
    <property type="entry name" value="Phage_lysis"/>
    <property type="match status" value="1"/>
</dbReference>
<name>A0A249DWL2_9ENTR</name>
<feature type="region of interest" description="Disordered" evidence="2">
    <location>
        <begin position="93"/>
        <end position="115"/>
    </location>
</feature>
<dbReference type="RefSeq" id="WP_046493765.1">
    <property type="nucleotide sequence ID" value="NZ_CP016303.1"/>
</dbReference>
<protein>
    <submittedName>
        <fullName evidence="3">Peptidase</fullName>
    </submittedName>
</protein>
<dbReference type="Proteomes" id="UP000216438">
    <property type="component" value="Chromosome"/>
</dbReference>
<evidence type="ECO:0000313" key="3">
    <source>
        <dbReference type="EMBL" id="ASX25914.1"/>
    </source>
</evidence>
<dbReference type="AlphaFoldDB" id="A0A249DWL2"/>
<dbReference type="InterPro" id="IPR004929">
    <property type="entry name" value="I-spanin"/>
</dbReference>
<organism evidence="3 4">
    <name type="scientific">Candidatus Hamiltonella defensa</name>
    <name type="common">Bemisia tabaci</name>
    <dbReference type="NCBI Taxonomy" id="672795"/>
    <lineage>
        <taxon>Bacteria</taxon>
        <taxon>Pseudomonadati</taxon>
        <taxon>Pseudomonadota</taxon>
        <taxon>Gammaproteobacteria</taxon>
        <taxon>Enterobacterales</taxon>
        <taxon>Enterobacteriaceae</taxon>
        <taxon>aphid secondary symbionts</taxon>
        <taxon>Candidatus Williamhamiltonella</taxon>
    </lineage>
</organism>
<evidence type="ECO:0000256" key="2">
    <source>
        <dbReference type="SAM" id="MobiDB-lite"/>
    </source>
</evidence>
<dbReference type="GO" id="GO:0009318">
    <property type="term" value="C:exodeoxyribonuclease VII complex"/>
    <property type="evidence" value="ECO:0007669"/>
    <property type="project" value="InterPro"/>
</dbReference>
<dbReference type="GO" id="GO:0008855">
    <property type="term" value="F:exodeoxyribonuclease VII activity"/>
    <property type="evidence" value="ECO:0007669"/>
    <property type="project" value="InterPro"/>
</dbReference>
<evidence type="ECO:0000256" key="1">
    <source>
        <dbReference type="SAM" id="Coils"/>
    </source>
</evidence>
<dbReference type="GO" id="GO:0044659">
    <property type="term" value="P:viral release from host cell by cytolysis"/>
    <property type="evidence" value="ECO:0007669"/>
    <property type="project" value="InterPro"/>
</dbReference>
<reference evidence="3 4" key="2">
    <citation type="submission" date="2017-09" db="EMBL/GenBank/DDBJ databases">
        <title>The genome of whitefly Bemisia tabaci, a global crop pest, provides novel insights into virus transmission, host adaptation and insecticide resistance.</title>
        <authorList>
            <person name="Kaur N."/>
            <person name="Kliot A."/>
            <person name="Pinheiro P.V."/>
            <person name="Luan J."/>
            <person name="Zheng Y."/>
            <person name="Liu W."/>
            <person name="Sun H."/>
            <person name="Yang X."/>
            <person name="Xu Y."/>
            <person name="Luo Y."/>
            <person name="Kruse A."/>
            <person name="Fisher T.W."/>
            <person name="Nelson D.R."/>
            <person name="Elimelech M."/>
            <person name="MacCoss M."/>
            <person name="Johnson R."/>
            <person name="Cohen E."/>
            <person name="Hunter W.B."/>
            <person name="Brown J.K."/>
            <person name="Jander G."/>
            <person name="Cilia M."/>
            <person name="Douglas A.E."/>
            <person name="Ghanim M."/>
            <person name="Simmons A.M."/>
            <person name="Wintermantel W.M."/>
            <person name="Ling K.-S."/>
            <person name="Fei Z."/>
        </authorList>
    </citation>
    <scope>NUCLEOTIDE SEQUENCE [LARGE SCALE GENOMIC DNA]</scope>
    <source>
        <strain evidence="3 4">MEAM1</strain>
    </source>
</reference>
<dbReference type="SUPFAM" id="SSF116842">
    <property type="entry name" value="XseB-like"/>
    <property type="match status" value="1"/>
</dbReference>
<dbReference type="EMBL" id="CP016303">
    <property type="protein sequence ID" value="ASX25914.1"/>
    <property type="molecule type" value="Genomic_DNA"/>
</dbReference>